<dbReference type="STRING" id="645134.A0A0L0H5I5"/>
<accession>A0A0L0H5I5</accession>
<keyword evidence="4" id="KW-0963">Cytoplasm</keyword>
<dbReference type="VEuPathDB" id="FungiDB:SPPG_08549"/>
<feature type="domain" description="Cyclin-D1-binding protein 1-like N-terminal" evidence="7">
    <location>
        <begin position="60"/>
        <end position="200"/>
    </location>
</feature>
<dbReference type="RefSeq" id="XP_016604201.1">
    <property type="nucleotide sequence ID" value="XM_016756699.1"/>
</dbReference>
<dbReference type="GeneID" id="27691706"/>
<reference evidence="9 10" key="1">
    <citation type="submission" date="2009-08" db="EMBL/GenBank/DDBJ databases">
        <title>The Genome Sequence of Spizellomyces punctatus strain DAOM BR117.</title>
        <authorList>
            <consortium name="The Broad Institute Genome Sequencing Platform"/>
            <person name="Russ C."/>
            <person name="Cuomo C."/>
            <person name="Shea T."/>
            <person name="Young S.K."/>
            <person name="Zeng Q."/>
            <person name="Koehrsen M."/>
            <person name="Haas B."/>
            <person name="Borodovsky M."/>
            <person name="Guigo R."/>
            <person name="Alvarado L."/>
            <person name="Berlin A."/>
            <person name="Bochicchio J."/>
            <person name="Borenstein D."/>
            <person name="Chapman S."/>
            <person name="Chen Z."/>
            <person name="Engels R."/>
            <person name="Freedman E."/>
            <person name="Gellesch M."/>
            <person name="Goldberg J."/>
            <person name="Griggs A."/>
            <person name="Gujja S."/>
            <person name="Heiman D."/>
            <person name="Hepburn T."/>
            <person name="Howarth C."/>
            <person name="Jen D."/>
            <person name="Larson L."/>
            <person name="Lewis B."/>
            <person name="Mehta T."/>
            <person name="Park D."/>
            <person name="Pearson M."/>
            <person name="Roberts A."/>
            <person name="Saif S."/>
            <person name="Shenoy N."/>
            <person name="Sisk P."/>
            <person name="Stolte C."/>
            <person name="Sykes S."/>
            <person name="Thomson T."/>
            <person name="Walk T."/>
            <person name="White J."/>
            <person name="Yandava C."/>
            <person name="Burger G."/>
            <person name="Gray M.W."/>
            <person name="Holland P.W.H."/>
            <person name="King N."/>
            <person name="Lang F.B.F."/>
            <person name="Roger A.J."/>
            <person name="Ruiz-Trillo I."/>
            <person name="Lander E."/>
            <person name="Nusbaum C."/>
        </authorList>
    </citation>
    <scope>NUCLEOTIDE SEQUENCE [LARGE SCALE GENOMIC DNA]</scope>
    <source>
        <strain evidence="9 10">DAOM BR117</strain>
    </source>
</reference>
<evidence type="ECO:0000259" key="8">
    <source>
        <dbReference type="Pfam" id="PF20936"/>
    </source>
</evidence>
<dbReference type="OMA" id="HEATKFC"/>
<dbReference type="InterPro" id="IPR049317">
    <property type="entry name" value="GCIP-like_N"/>
</dbReference>
<comment type="subcellular location">
    <subcellularLocation>
        <location evidence="2">Cytoplasm</location>
    </subcellularLocation>
    <subcellularLocation>
        <location evidence="1">Nucleus</location>
    </subcellularLocation>
</comment>
<evidence type="ECO:0000256" key="3">
    <source>
        <dbReference type="ARBA" id="ARBA00008940"/>
    </source>
</evidence>
<evidence type="ECO:0008006" key="11">
    <source>
        <dbReference type="Google" id="ProtNLM"/>
    </source>
</evidence>
<keyword evidence="10" id="KW-1185">Reference proteome</keyword>
<dbReference type="InterPro" id="IPR026907">
    <property type="entry name" value="GCIP-like"/>
</dbReference>
<dbReference type="AlphaFoldDB" id="A0A0L0H5I5"/>
<protein>
    <recommendedName>
        <fullName evidence="11">Cyclin-D1-binding protein 1</fullName>
    </recommendedName>
</protein>
<evidence type="ECO:0000256" key="5">
    <source>
        <dbReference type="ARBA" id="ARBA00023242"/>
    </source>
</evidence>
<dbReference type="Proteomes" id="UP000053201">
    <property type="component" value="Unassembled WGS sequence"/>
</dbReference>
<dbReference type="Pfam" id="PF20936">
    <property type="entry name" value="GCIP_C"/>
    <property type="match status" value="1"/>
</dbReference>
<dbReference type="PANTHER" id="PTHR15492:SF1">
    <property type="entry name" value="CYCLIN-D1-BINDING PROTEIN 1"/>
    <property type="match status" value="1"/>
</dbReference>
<evidence type="ECO:0000256" key="6">
    <source>
        <dbReference type="ARBA" id="ARBA00023306"/>
    </source>
</evidence>
<dbReference type="InterPro" id="IPR049318">
    <property type="entry name" value="GCIP_C"/>
</dbReference>
<evidence type="ECO:0000313" key="9">
    <source>
        <dbReference type="EMBL" id="KNC96161.1"/>
    </source>
</evidence>
<dbReference type="EMBL" id="KQ257471">
    <property type="protein sequence ID" value="KNC96161.1"/>
    <property type="molecule type" value="Genomic_DNA"/>
</dbReference>
<evidence type="ECO:0000313" key="10">
    <source>
        <dbReference type="Proteomes" id="UP000053201"/>
    </source>
</evidence>
<name>A0A0L0H5I5_SPIPD</name>
<feature type="domain" description="Cyclin-D1-binding protein 1-like C-terminal" evidence="8">
    <location>
        <begin position="208"/>
        <end position="327"/>
    </location>
</feature>
<keyword evidence="6" id="KW-0131">Cell cycle</keyword>
<dbReference type="InParanoid" id="A0A0L0H5I5"/>
<dbReference type="Gene3D" id="1.20.1420.10">
    <property type="entry name" value="Talin, central domain"/>
    <property type="match status" value="1"/>
</dbReference>
<dbReference type="OrthoDB" id="41588at2759"/>
<comment type="similarity">
    <text evidence="3">Belongs to the CCNDBP1 family.</text>
</comment>
<proteinExistence type="inferred from homology"/>
<sequence>MSSLTQRITMTSESEATGQLELKLNRLIDQALKYIEQLQKWDSTSAVSPEQFDESWFKNELVKGAKVLSHNATKLSLTAPHQAKDTPEICTNIEKCILHIVAVVESVPPSLGVSLQDEIRSTSISLLFDVAHLANNFLSKPRSLDSGNKLGYLSSTGIVWKACQVVENMSMNNEAAVAKKVNSRITLVADAVLELEEVLEAGGIADEGWDDLMSDDERETEPKELSDTEKDLVKRCIVIVKATKLMMKKTMTTLEKDGKKVSSQIINSGKEGRVQVDVERVQMLDELARLSSICSQRVDDLVSNIDPPILPAEVASAASMLTSTCTDWITLAKTLFDEQATVMWFSTCGVQLQTVLEQILEKTSAR</sequence>
<evidence type="ECO:0000256" key="4">
    <source>
        <dbReference type="ARBA" id="ARBA00022490"/>
    </source>
</evidence>
<dbReference type="PANTHER" id="PTHR15492">
    <property type="entry name" value="CYCLIN D1-BINDING PROTEIN 1"/>
    <property type="match status" value="1"/>
</dbReference>
<evidence type="ECO:0000259" key="7">
    <source>
        <dbReference type="Pfam" id="PF13324"/>
    </source>
</evidence>
<dbReference type="Gene3D" id="1.20.1410.10">
    <property type="entry name" value="I/LWEQ domain"/>
    <property type="match status" value="1"/>
</dbReference>
<evidence type="ECO:0000256" key="1">
    <source>
        <dbReference type="ARBA" id="ARBA00004123"/>
    </source>
</evidence>
<keyword evidence="5" id="KW-0539">Nucleus</keyword>
<dbReference type="Pfam" id="PF13324">
    <property type="entry name" value="GCIP_N"/>
    <property type="match status" value="1"/>
</dbReference>
<organism evidence="9 10">
    <name type="scientific">Spizellomyces punctatus (strain DAOM BR117)</name>
    <dbReference type="NCBI Taxonomy" id="645134"/>
    <lineage>
        <taxon>Eukaryota</taxon>
        <taxon>Fungi</taxon>
        <taxon>Fungi incertae sedis</taxon>
        <taxon>Chytridiomycota</taxon>
        <taxon>Chytridiomycota incertae sedis</taxon>
        <taxon>Chytridiomycetes</taxon>
        <taxon>Spizellomycetales</taxon>
        <taxon>Spizellomycetaceae</taxon>
        <taxon>Spizellomyces</taxon>
    </lineage>
</organism>
<dbReference type="GO" id="GO:0005634">
    <property type="term" value="C:nucleus"/>
    <property type="evidence" value="ECO:0007669"/>
    <property type="project" value="UniProtKB-SubCell"/>
</dbReference>
<gene>
    <name evidence="9" type="ORF">SPPG_08549</name>
</gene>
<evidence type="ECO:0000256" key="2">
    <source>
        <dbReference type="ARBA" id="ARBA00004496"/>
    </source>
</evidence>
<dbReference type="GO" id="GO:0005737">
    <property type="term" value="C:cytoplasm"/>
    <property type="evidence" value="ECO:0007669"/>
    <property type="project" value="UniProtKB-SubCell"/>
</dbReference>